<keyword evidence="1" id="KW-0472">Membrane</keyword>
<feature type="transmembrane region" description="Helical" evidence="1">
    <location>
        <begin position="152"/>
        <end position="174"/>
    </location>
</feature>
<evidence type="ECO:0000313" key="2">
    <source>
        <dbReference type="EMBL" id="ACF45747.1"/>
    </source>
</evidence>
<dbReference type="eggNOG" id="ENOG50337KR">
    <property type="taxonomic scope" value="Bacteria"/>
</dbReference>
<evidence type="ECO:0008006" key="4">
    <source>
        <dbReference type="Google" id="ProtNLM"/>
    </source>
</evidence>
<organism evidence="2 3">
    <name type="scientific">Prosthecochloris aestuarii (strain DSM 271 / SK 413)</name>
    <dbReference type="NCBI Taxonomy" id="290512"/>
    <lineage>
        <taxon>Bacteria</taxon>
        <taxon>Pseudomonadati</taxon>
        <taxon>Chlorobiota</taxon>
        <taxon>Chlorobiia</taxon>
        <taxon>Chlorobiales</taxon>
        <taxon>Chlorobiaceae</taxon>
        <taxon>Prosthecochloris</taxon>
    </lineage>
</organism>
<keyword evidence="1" id="KW-0812">Transmembrane</keyword>
<dbReference type="EMBL" id="CP001108">
    <property type="protein sequence ID" value="ACF45747.1"/>
    <property type="molecule type" value="Genomic_DNA"/>
</dbReference>
<feature type="transmembrane region" description="Helical" evidence="1">
    <location>
        <begin position="61"/>
        <end position="83"/>
    </location>
</feature>
<accession>B4S6J2</accession>
<evidence type="ECO:0000313" key="3">
    <source>
        <dbReference type="Proteomes" id="UP000002725"/>
    </source>
</evidence>
<keyword evidence="3" id="KW-1185">Reference proteome</keyword>
<dbReference type="RefSeq" id="WP_012505284.1">
    <property type="nucleotide sequence ID" value="NC_011059.1"/>
</dbReference>
<dbReference type="AlphaFoldDB" id="B4S6J2"/>
<reference evidence="2" key="1">
    <citation type="submission" date="2008-06" db="EMBL/GenBank/DDBJ databases">
        <title>Complete sequence of chromosome of Prosthecochloris aestuarii DSM 271.</title>
        <authorList>
            <consortium name="US DOE Joint Genome Institute"/>
            <person name="Lucas S."/>
            <person name="Copeland A."/>
            <person name="Lapidus A."/>
            <person name="Glavina del Rio T."/>
            <person name="Dalin E."/>
            <person name="Tice H."/>
            <person name="Bruce D."/>
            <person name="Goodwin L."/>
            <person name="Pitluck S."/>
            <person name="Schmutz J."/>
            <person name="Larimer F."/>
            <person name="Land M."/>
            <person name="Hauser L."/>
            <person name="Kyrpides N."/>
            <person name="Anderson I."/>
            <person name="Liu Z."/>
            <person name="Li T."/>
            <person name="Zhao F."/>
            <person name="Overmann J."/>
            <person name="Bryant D.A."/>
            <person name="Richardson P."/>
        </authorList>
    </citation>
    <scope>NUCLEOTIDE SEQUENCE [LARGE SCALE GENOMIC DNA]</scope>
    <source>
        <strain evidence="2">DSM 271</strain>
    </source>
</reference>
<feature type="transmembrane region" description="Helical" evidence="1">
    <location>
        <begin position="95"/>
        <end position="113"/>
    </location>
</feature>
<name>B4S6J2_PROA2</name>
<dbReference type="Proteomes" id="UP000002725">
    <property type="component" value="Chromosome"/>
</dbReference>
<protein>
    <recommendedName>
        <fullName evidence="4">Yip1 domain-containing protein</fullName>
    </recommendedName>
</protein>
<feature type="transmembrane region" description="Helical" evidence="1">
    <location>
        <begin position="119"/>
        <end position="140"/>
    </location>
</feature>
<evidence type="ECO:0000256" key="1">
    <source>
        <dbReference type="SAM" id="Phobius"/>
    </source>
</evidence>
<keyword evidence="1" id="KW-1133">Transmembrane helix</keyword>
<dbReference type="HOGENOM" id="CLU_1472716_0_0_10"/>
<gene>
    <name evidence="2" type="ordered locus">Paes_0700</name>
</gene>
<sequence length="184" mass="20793">MGLKQLLMVFRAVMLQPRLFWKNFRDGGVYEAFDPLRDYAVAIIALVQLVKFPLIGEPRPAMIYALFNFILDIVILYLLSGIFNTVASRMKDGSGAACMQVIPCFALTPFWLVEPFFFAGFWGWFFAASGIFYTLVLFRLALLKCTGPDERLVTRTLFALQFAPAGAMVLAVFLQRAVIQLISR</sequence>
<proteinExistence type="predicted"/>
<dbReference type="STRING" id="290512.Paes_0700"/>
<dbReference type="KEGG" id="paa:Paes_0700"/>